<evidence type="ECO:0000313" key="3">
    <source>
        <dbReference type="Proteomes" id="UP000030708"/>
    </source>
</evidence>
<reference evidence="2 3" key="2">
    <citation type="submission" date="2013-02" db="EMBL/GenBank/DDBJ databases">
        <title>The Genome Sequence of Plasmodium falciparum Tanzania (2000708).</title>
        <authorList>
            <consortium name="The Broad Institute Genome Sequencing Platform"/>
            <consortium name="The Broad Institute Genome Sequencing Center for Infectious Disease"/>
            <person name="Neafsey D."/>
            <person name="Cheeseman I."/>
            <person name="Volkman S."/>
            <person name="Adams J."/>
            <person name="Walker B."/>
            <person name="Young S.K."/>
            <person name="Zeng Q."/>
            <person name="Gargeya S."/>
            <person name="Fitzgerald M."/>
            <person name="Haas B."/>
            <person name="Abouelleil A."/>
            <person name="Alvarado L."/>
            <person name="Arachchi H.M."/>
            <person name="Berlin A.M."/>
            <person name="Chapman S.B."/>
            <person name="Dewar J."/>
            <person name="Goldberg J."/>
            <person name="Griggs A."/>
            <person name="Gujja S."/>
            <person name="Hansen M."/>
            <person name="Howarth C."/>
            <person name="Imamovic A."/>
            <person name="Larimer J."/>
            <person name="McCowan C."/>
            <person name="Murphy C."/>
            <person name="Neiman D."/>
            <person name="Pearson M."/>
            <person name="Priest M."/>
            <person name="Roberts A."/>
            <person name="Saif S."/>
            <person name="Shea T."/>
            <person name="Sisk P."/>
            <person name="Sykes S."/>
            <person name="Wortman J."/>
            <person name="Nusbaum C."/>
            <person name="Birren B."/>
        </authorList>
    </citation>
    <scope>NUCLEOTIDE SEQUENCE [LARGE SCALE GENOMIC DNA]</scope>
    <source>
        <strain evidence="3">Tanzania (2000708)</strain>
    </source>
</reference>
<dbReference type="PANTHER" id="PTHR20835">
    <property type="entry name" value="E3 UBIQUITIN-PROTEIN LIGASE PPP1R11-RELATED"/>
    <property type="match status" value="1"/>
</dbReference>
<protein>
    <recommendedName>
        <fullName evidence="4">Protein phosphatase inhibitor 3</fullName>
    </recommendedName>
</protein>
<feature type="compositionally biased region" description="Basic and acidic residues" evidence="1">
    <location>
        <begin position="99"/>
        <end position="116"/>
    </location>
</feature>
<name>A0A024W7X4_PLAFA</name>
<organism evidence="2 3">
    <name type="scientific">Plasmodium falciparum Tanzania</name>
    <name type="common">2000708</name>
    <dbReference type="NCBI Taxonomy" id="1036725"/>
    <lineage>
        <taxon>Eukaryota</taxon>
        <taxon>Sar</taxon>
        <taxon>Alveolata</taxon>
        <taxon>Apicomplexa</taxon>
        <taxon>Aconoidasida</taxon>
        <taxon>Haemosporida</taxon>
        <taxon>Plasmodiidae</taxon>
        <taxon>Plasmodium</taxon>
        <taxon>Plasmodium (Laverania)</taxon>
    </lineage>
</organism>
<dbReference type="eggNOG" id="KOG4102">
    <property type="taxonomic scope" value="Eukaryota"/>
</dbReference>
<dbReference type="GO" id="GO:0005634">
    <property type="term" value="C:nucleus"/>
    <property type="evidence" value="ECO:0007669"/>
    <property type="project" value="TreeGrafter"/>
</dbReference>
<accession>A0A024W7X4</accession>
<dbReference type="GO" id="GO:0004865">
    <property type="term" value="F:protein serine/threonine phosphatase inhibitor activity"/>
    <property type="evidence" value="ECO:0007669"/>
    <property type="project" value="InterPro"/>
</dbReference>
<dbReference type="InterPro" id="IPR011107">
    <property type="entry name" value="PPI_Ypi1"/>
</dbReference>
<evidence type="ECO:0000313" key="2">
    <source>
        <dbReference type="EMBL" id="ETW36276.1"/>
    </source>
</evidence>
<reference evidence="2 3" key="1">
    <citation type="submission" date="2013-02" db="EMBL/GenBank/DDBJ databases">
        <title>The Genome Annotation of Plasmodium falciparum Tanzania (2000708).</title>
        <authorList>
            <consortium name="The Broad Institute Genome Sequencing Platform"/>
            <consortium name="The Broad Institute Genome Sequencing Center for Infectious Disease"/>
            <person name="Neafsey D."/>
            <person name="Hoffman S."/>
            <person name="Volkman S."/>
            <person name="Rosenthal P."/>
            <person name="Walker B."/>
            <person name="Young S.K."/>
            <person name="Zeng Q."/>
            <person name="Gargeya S."/>
            <person name="Fitzgerald M."/>
            <person name="Haas B."/>
            <person name="Abouelleil A."/>
            <person name="Allen A.W."/>
            <person name="Alvarado L."/>
            <person name="Arachchi H.M."/>
            <person name="Berlin A.M."/>
            <person name="Chapman S.B."/>
            <person name="Gainer-Dewar J."/>
            <person name="Goldberg J."/>
            <person name="Griggs A."/>
            <person name="Gujja S."/>
            <person name="Hansen M."/>
            <person name="Howarth C."/>
            <person name="Imamovic A."/>
            <person name="Ireland A."/>
            <person name="Larimer J."/>
            <person name="McCowan C."/>
            <person name="Murphy C."/>
            <person name="Pearson M."/>
            <person name="Poon T.W."/>
            <person name="Priest M."/>
            <person name="Roberts A."/>
            <person name="Saif S."/>
            <person name="Shea T."/>
            <person name="Sisk P."/>
            <person name="Sykes S."/>
            <person name="Wortman J."/>
            <person name="Nusbaum C."/>
            <person name="Birren B."/>
        </authorList>
    </citation>
    <scope>NUCLEOTIDE SEQUENCE [LARGE SCALE GENOMIC DNA]</scope>
    <source>
        <strain evidence="3">Tanzania (2000708)</strain>
    </source>
</reference>
<dbReference type="EMBL" id="KI926423">
    <property type="protein sequence ID" value="ETW36276.1"/>
    <property type="molecule type" value="Genomic_DNA"/>
</dbReference>
<evidence type="ECO:0008006" key="4">
    <source>
        <dbReference type="Google" id="ProtNLM"/>
    </source>
</evidence>
<feature type="region of interest" description="Disordered" evidence="1">
    <location>
        <begin position="1"/>
        <end position="29"/>
    </location>
</feature>
<dbReference type="Proteomes" id="UP000030708">
    <property type="component" value="Unassembled WGS sequence"/>
</dbReference>
<feature type="compositionally biased region" description="Acidic residues" evidence="1">
    <location>
        <begin position="76"/>
        <end position="88"/>
    </location>
</feature>
<sequence>MCPMHSSSTTTTTYVQDTNTQNDTNENSSTIVRILKLAPQKVVRWDENTIDNENAQKKSSKVCCIYHKPKNFGESSDSESDLDSDVEQPDTQKKCNSSCKKDNPNNDKNEELELKK</sequence>
<dbReference type="AlphaFoldDB" id="A0A024W7X4"/>
<proteinExistence type="predicted"/>
<dbReference type="Pfam" id="PF07491">
    <property type="entry name" value="PPI_Ypi1"/>
    <property type="match status" value="1"/>
</dbReference>
<dbReference type="OrthoDB" id="307488at2759"/>
<dbReference type="GO" id="GO:0008157">
    <property type="term" value="F:protein phosphatase 1 binding"/>
    <property type="evidence" value="ECO:0007669"/>
    <property type="project" value="TreeGrafter"/>
</dbReference>
<evidence type="ECO:0000256" key="1">
    <source>
        <dbReference type="SAM" id="MobiDB-lite"/>
    </source>
</evidence>
<gene>
    <name evidence="2" type="ORF">PFTANZ_03083</name>
</gene>
<dbReference type="PANTHER" id="PTHR20835:SF0">
    <property type="entry name" value="E3 UBIQUITIN-PROTEIN LIGASE PPP1R11"/>
    <property type="match status" value="1"/>
</dbReference>
<feature type="region of interest" description="Disordered" evidence="1">
    <location>
        <begin position="70"/>
        <end position="116"/>
    </location>
</feature>